<keyword evidence="4" id="KW-1185">Reference proteome</keyword>
<dbReference type="Pfam" id="PF03602">
    <property type="entry name" value="Cons_hypoth95"/>
    <property type="match status" value="1"/>
</dbReference>
<dbReference type="EC" id="2.1.1.171" evidence="3"/>
<keyword evidence="1 3" id="KW-0489">Methyltransferase</keyword>
<proteinExistence type="predicted"/>
<dbReference type="InterPro" id="IPR029063">
    <property type="entry name" value="SAM-dependent_MTases_sf"/>
</dbReference>
<evidence type="ECO:0000313" key="4">
    <source>
        <dbReference type="Proteomes" id="UP000319852"/>
    </source>
</evidence>
<protein>
    <submittedName>
        <fullName evidence="3">Ribosomal RNA small subunit methyltransferase D</fullName>
        <ecNumber evidence="3">2.1.1.171</ecNumber>
    </submittedName>
</protein>
<dbReference type="SUPFAM" id="SSF53335">
    <property type="entry name" value="S-adenosyl-L-methionine-dependent methyltransferases"/>
    <property type="match status" value="1"/>
</dbReference>
<dbReference type="RefSeq" id="WP_145056728.1">
    <property type="nucleotide sequence ID" value="NZ_CP036263.1"/>
</dbReference>
<dbReference type="AlphaFoldDB" id="A0A517MPK9"/>
<organism evidence="3 4">
    <name type="scientific">Adhaeretor mobilis</name>
    <dbReference type="NCBI Taxonomy" id="1930276"/>
    <lineage>
        <taxon>Bacteria</taxon>
        <taxon>Pseudomonadati</taxon>
        <taxon>Planctomycetota</taxon>
        <taxon>Planctomycetia</taxon>
        <taxon>Pirellulales</taxon>
        <taxon>Lacipirellulaceae</taxon>
        <taxon>Adhaeretor</taxon>
    </lineage>
</organism>
<accession>A0A517MPK9</accession>
<evidence type="ECO:0000256" key="2">
    <source>
        <dbReference type="ARBA" id="ARBA00022679"/>
    </source>
</evidence>
<dbReference type="PANTHER" id="PTHR43542:SF1">
    <property type="entry name" value="METHYLTRANSFERASE"/>
    <property type="match status" value="1"/>
</dbReference>
<dbReference type="KEGG" id="amob:HG15A2_00760"/>
<evidence type="ECO:0000256" key="1">
    <source>
        <dbReference type="ARBA" id="ARBA00022603"/>
    </source>
</evidence>
<reference evidence="3 4" key="1">
    <citation type="submission" date="2019-02" db="EMBL/GenBank/DDBJ databases">
        <title>Deep-cultivation of Planctomycetes and their phenomic and genomic characterization uncovers novel biology.</title>
        <authorList>
            <person name="Wiegand S."/>
            <person name="Jogler M."/>
            <person name="Boedeker C."/>
            <person name="Pinto D."/>
            <person name="Vollmers J."/>
            <person name="Rivas-Marin E."/>
            <person name="Kohn T."/>
            <person name="Peeters S.H."/>
            <person name="Heuer A."/>
            <person name="Rast P."/>
            <person name="Oberbeckmann S."/>
            <person name="Bunk B."/>
            <person name="Jeske O."/>
            <person name="Meyerdierks A."/>
            <person name="Storesund J.E."/>
            <person name="Kallscheuer N."/>
            <person name="Luecker S."/>
            <person name="Lage O.M."/>
            <person name="Pohl T."/>
            <person name="Merkel B.J."/>
            <person name="Hornburger P."/>
            <person name="Mueller R.-W."/>
            <person name="Bruemmer F."/>
            <person name="Labrenz M."/>
            <person name="Spormann A.M."/>
            <person name="Op den Camp H."/>
            <person name="Overmann J."/>
            <person name="Amann R."/>
            <person name="Jetten M.S.M."/>
            <person name="Mascher T."/>
            <person name="Medema M.H."/>
            <person name="Devos D.P."/>
            <person name="Kaster A.-K."/>
            <person name="Ovreas L."/>
            <person name="Rohde M."/>
            <person name="Galperin M.Y."/>
            <person name="Jogler C."/>
        </authorList>
    </citation>
    <scope>NUCLEOTIDE SEQUENCE [LARGE SCALE GENOMIC DNA]</scope>
    <source>
        <strain evidence="3 4">HG15A2</strain>
    </source>
</reference>
<dbReference type="GO" id="GO:0052913">
    <property type="term" value="F:16S rRNA (guanine(966)-N(2))-methyltransferase activity"/>
    <property type="evidence" value="ECO:0007669"/>
    <property type="project" value="UniProtKB-EC"/>
</dbReference>
<dbReference type="Gene3D" id="3.40.50.150">
    <property type="entry name" value="Vaccinia Virus protein VP39"/>
    <property type="match status" value="1"/>
</dbReference>
<evidence type="ECO:0000313" key="3">
    <source>
        <dbReference type="EMBL" id="QDS96818.1"/>
    </source>
</evidence>
<gene>
    <name evidence="3" type="primary">rsmD</name>
    <name evidence="3" type="ORF">HG15A2_00760</name>
</gene>
<dbReference type="InterPro" id="IPR004398">
    <property type="entry name" value="RNA_MeTrfase_RsmD"/>
</dbReference>
<sequence>MNKKRQSKRRPGAAKDNVPADLHIIGGSFRGRRLKYHGDPVTRPMKHRVREALFNLVSIGCKGRHAIDLFAGTGALGLEAIGRGAVGATFIEKHIPTARVVEENIAALEVQDRSTLCVTSAFLWGKRDLPQEEDSAAPPSSFPPPPSDVPWIVFCSPPYAFFVDRQEDMLELINALVEHAPVGSIFLVEADERFDFNLLPGGVAEHRKDPGWDVRTYSPAVVGVWEKNG</sequence>
<keyword evidence="2 3" id="KW-0808">Transferase</keyword>
<dbReference type="Proteomes" id="UP000319852">
    <property type="component" value="Chromosome"/>
</dbReference>
<name>A0A517MPK9_9BACT</name>
<dbReference type="EMBL" id="CP036263">
    <property type="protein sequence ID" value="QDS96818.1"/>
    <property type="molecule type" value="Genomic_DNA"/>
</dbReference>
<dbReference type="PANTHER" id="PTHR43542">
    <property type="entry name" value="METHYLTRANSFERASE"/>
    <property type="match status" value="1"/>
</dbReference>
<dbReference type="OrthoDB" id="9803017at2"/>